<evidence type="ECO:0000313" key="6">
    <source>
        <dbReference type="Proteomes" id="UP001142292"/>
    </source>
</evidence>
<feature type="domain" description="Cell envelope-related transcriptional attenuator" evidence="4">
    <location>
        <begin position="139"/>
        <end position="282"/>
    </location>
</feature>
<reference evidence="5" key="2">
    <citation type="submission" date="2023-01" db="EMBL/GenBank/DDBJ databases">
        <authorList>
            <person name="Sun Q."/>
            <person name="Evtushenko L."/>
        </authorList>
    </citation>
    <scope>NUCLEOTIDE SEQUENCE</scope>
    <source>
        <strain evidence="5">VKM Ac-1246</strain>
    </source>
</reference>
<name>A0ABQ5SU15_9ACTN</name>
<dbReference type="PANTHER" id="PTHR33392:SF6">
    <property type="entry name" value="POLYISOPRENYL-TEICHOIC ACID--PEPTIDOGLYCAN TEICHOIC ACID TRANSFERASE TAGU"/>
    <property type="match status" value="1"/>
</dbReference>
<evidence type="ECO:0000259" key="4">
    <source>
        <dbReference type="Pfam" id="PF03816"/>
    </source>
</evidence>
<keyword evidence="3" id="KW-0812">Transmembrane</keyword>
<dbReference type="Pfam" id="PF03816">
    <property type="entry name" value="LytR_cpsA_psr"/>
    <property type="match status" value="1"/>
</dbReference>
<comment type="caution">
    <text evidence="5">The sequence shown here is derived from an EMBL/GenBank/DDBJ whole genome shotgun (WGS) entry which is preliminary data.</text>
</comment>
<reference evidence="5" key="1">
    <citation type="journal article" date="2014" name="Int. J. Syst. Evol. Microbiol.">
        <title>Complete genome of a new Firmicutes species belonging to the dominant human colonic microbiota ('Ruminococcus bicirculans') reveals two chromosomes and a selective capacity to utilize plant glucans.</title>
        <authorList>
            <consortium name="NISC Comparative Sequencing Program"/>
            <person name="Wegmann U."/>
            <person name="Louis P."/>
            <person name="Goesmann A."/>
            <person name="Henrissat B."/>
            <person name="Duncan S.H."/>
            <person name="Flint H.J."/>
        </authorList>
    </citation>
    <scope>NUCLEOTIDE SEQUENCE</scope>
    <source>
        <strain evidence="5">VKM Ac-1246</strain>
    </source>
</reference>
<feature type="compositionally biased region" description="Basic and acidic residues" evidence="2">
    <location>
        <begin position="36"/>
        <end position="46"/>
    </location>
</feature>
<dbReference type="Gene3D" id="3.40.630.190">
    <property type="entry name" value="LCP protein"/>
    <property type="match status" value="1"/>
</dbReference>
<sequence length="386" mass="42178">MASIWTLEEGSGGSDTPVALLEHPPVPPDPAQSDPTHSDPAPDRPRGWRRARKPLIGLLVCLLLLGAVALGGALWLHAKVDGSIQRLPDPFAELADRPAKPTSGSAADAMNILVLGTDTRSDTPTTGAEAPGWKPGQARSDTMLLVHLDGDRRGASVISIPRDAWVDIPGHGKGKVSWAYSFGGPSLTIETVEKMTDVRVDHVAVVDWDGFRALTDAIGGVDIEIPKTVYDSARGVRWEAGRHHLDGDEALLYVRQRYGLRDGDLDRVARQQAFLRTLLEQTLEQELRKDPARVLDLLTLFGEHASVDDDWSTTQMARLAASLRNLRTGDISYLTVPTDGTGMVGDQSVVRLDPSRDRSLWRAVREDRMPQWAADNQDLLTPDVVR</sequence>
<dbReference type="NCBIfam" id="TIGR00350">
    <property type="entry name" value="lytR_cpsA_psr"/>
    <property type="match status" value="1"/>
</dbReference>
<dbReference type="PANTHER" id="PTHR33392">
    <property type="entry name" value="POLYISOPRENYL-TEICHOIC ACID--PEPTIDOGLYCAN TEICHOIC ACID TRANSFERASE TAGU"/>
    <property type="match status" value="1"/>
</dbReference>
<keyword evidence="6" id="KW-1185">Reference proteome</keyword>
<dbReference type="Proteomes" id="UP001142292">
    <property type="component" value="Unassembled WGS sequence"/>
</dbReference>
<comment type="similarity">
    <text evidence="1">Belongs to the LytR/CpsA/Psr (LCP) family.</text>
</comment>
<evidence type="ECO:0000313" key="5">
    <source>
        <dbReference type="EMBL" id="GLJ67627.1"/>
    </source>
</evidence>
<evidence type="ECO:0000256" key="2">
    <source>
        <dbReference type="SAM" id="MobiDB-lite"/>
    </source>
</evidence>
<dbReference type="InterPro" id="IPR050922">
    <property type="entry name" value="LytR/CpsA/Psr_CW_biosynth"/>
</dbReference>
<evidence type="ECO:0000256" key="3">
    <source>
        <dbReference type="SAM" id="Phobius"/>
    </source>
</evidence>
<keyword evidence="3" id="KW-1133">Transmembrane helix</keyword>
<protein>
    <recommendedName>
        <fullName evidence="4">Cell envelope-related transcriptional attenuator domain-containing protein</fullName>
    </recommendedName>
</protein>
<evidence type="ECO:0000256" key="1">
    <source>
        <dbReference type="ARBA" id="ARBA00006068"/>
    </source>
</evidence>
<feature type="region of interest" description="Disordered" evidence="2">
    <location>
        <begin position="1"/>
        <end position="48"/>
    </location>
</feature>
<keyword evidence="3" id="KW-0472">Membrane</keyword>
<organism evidence="5 6">
    <name type="scientific">Nocardioides luteus</name>
    <dbReference type="NCBI Taxonomy" id="1844"/>
    <lineage>
        <taxon>Bacteria</taxon>
        <taxon>Bacillati</taxon>
        <taxon>Actinomycetota</taxon>
        <taxon>Actinomycetes</taxon>
        <taxon>Propionibacteriales</taxon>
        <taxon>Nocardioidaceae</taxon>
        <taxon>Nocardioides</taxon>
    </lineage>
</organism>
<dbReference type="EMBL" id="BSEL01000004">
    <property type="protein sequence ID" value="GLJ67627.1"/>
    <property type="molecule type" value="Genomic_DNA"/>
</dbReference>
<proteinExistence type="inferred from homology"/>
<dbReference type="InterPro" id="IPR004474">
    <property type="entry name" value="LytR_CpsA_psr"/>
</dbReference>
<feature type="transmembrane region" description="Helical" evidence="3">
    <location>
        <begin position="55"/>
        <end position="76"/>
    </location>
</feature>
<accession>A0ABQ5SU15</accession>
<gene>
    <name evidence="5" type="ORF">GCM10017579_16630</name>
</gene>